<dbReference type="Gene3D" id="1.20.1560.10">
    <property type="entry name" value="ABC transporter type 1, transmembrane domain"/>
    <property type="match status" value="1"/>
</dbReference>
<evidence type="ECO:0000313" key="11">
    <source>
        <dbReference type="EMBL" id="GAT45559.1"/>
    </source>
</evidence>
<dbReference type="PROSITE" id="PS50893">
    <property type="entry name" value="ABC_TRANSPORTER_2"/>
    <property type="match status" value="1"/>
</dbReference>
<evidence type="ECO:0000256" key="3">
    <source>
        <dbReference type="ARBA" id="ARBA00022741"/>
    </source>
</evidence>
<dbReference type="InterPro" id="IPR011527">
    <property type="entry name" value="ABC1_TM_dom"/>
</dbReference>
<dbReference type="InterPro" id="IPR003439">
    <property type="entry name" value="ABC_transporter-like_ATP-bd"/>
</dbReference>
<dbReference type="SMART" id="SM00382">
    <property type="entry name" value="AAA"/>
    <property type="match status" value="1"/>
</dbReference>
<feature type="transmembrane region" description="Helical" evidence="7">
    <location>
        <begin position="302"/>
        <end position="320"/>
    </location>
</feature>
<evidence type="ECO:0000313" key="12">
    <source>
        <dbReference type="Proteomes" id="UP000815677"/>
    </source>
</evidence>
<dbReference type="Gene3D" id="3.90.70.10">
    <property type="entry name" value="Cysteine proteinases"/>
    <property type="match status" value="1"/>
</dbReference>
<name>A0ABQ0L339_MYCCL</name>
<feature type="transmembrane region" description="Helical" evidence="7">
    <location>
        <begin position="164"/>
        <end position="185"/>
    </location>
</feature>
<keyword evidence="3" id="KW-0547">Nucleotide-binding</keyword>
<dbReference type="InterPro" id="IPR027417">
    <property type="entry name" value="P-loop_NTPase"/>
</dbReference>
<evidence type="ECO:0000256" key="1">
    <source>
        <dbReference type="ARBA" id="ARBA00004141"/>
    </source>
</evidence>
<comment type="subcellular location">
    <subcellularLocation>
        <location evidence="1">Membrane</location>
        <topology evidence="1">Multi-pass membrane protein</topology>
    </subcellularLocation>
</comment>
<dbReference type="Gene3D" id="3.40.50.300">
    <property type="entry name" value="P-loop containing nucleotide triphosphate hydrolases"/>
    <property type="match status" value="1"/>
</dbReference>
<sequence length="707" mass="79406">MRIFRRKKLPVVYQSENAECGVACLAMIASYHGHHLDLATLRNKAEVSSRGTTLRELLRVAAGLKLRTRVVKVEPKDLHRVTLPAILHWDLTHFIVLKRVVGQTAILHDPNRGLVKIKIKDIGVHLAGIAIECSPEEGFVQRDERRPVKLKELSGEFSGVFKSVTFLGLLAVVSQSLMIAIPYYFQVVIDRVVPTRDDNFLGVVSILFVLFVALDWAIKHTRNVAALFVSMRLNIRLAVRIFEHLIRLPLSFFQSRNLTDLASKFDSLDEIRSILCEDAIRLLVDGLTLFTMIAILGAYKPPLLVCALLFMSVYVAYRIGTFQRFRLATEEQITKRVKQRSHLLESIQRIEAVKTFAAERLRLREWEGHFLSDMVGDSELKRWRGRYELSRDSLMSLEMIVSGYVAARYLIADTMTLGMLFAFFTYKRLFTTSTLSFVETIFKVRVLGLHLDRLADVIRATPEEVEFRSPQMVPITFDQALVVRDLSFSYPCEHSELLSGVSFTVNPGQRLAIVGPSGVGKSTLIKILLKLIEAQSGTITLGSMDQREVPRHHWLSGVGTVMQNDRLFGGSVRENIAFGEAEIDDAMVAKVAHLACVDEDIERFPMGYDTLVGEMGGAMSGGQIQRILIARALYKKPSLLVMDEGTANLDKHTEAAVLERVRGLGISVIHAAHRPQVIADATHVLHVGLEESFSNEQEQFHEGQSHA</sequence>
<evidence type="ECO:0000256" key="7">
    <source>
        <dbReference type="SAM" id="Phobius"/>
    </source>
</evidence>
<feature type="domain" description="ABC transporter" evidence="8">
    <location>
        <begin position="481"/>
        <end position="705"/>
    </location>
</feature>
<keyword evidence="12" id="KW-1185">Reference proteome</keyword>
<dbReference type="CDD" id="cd18567">
    <property type="entry name" value="ABC_6TM_CvaB_RaxB_like"/>
    <property type="match status" value="1"/>
</dbReference>
<evidence type="ECO:0000259" key="8">
    <source>
        <dbReference type="PROSITE" id="PS50893"/>
    </source>
</evidence>
<evidence type="ECO:0000256" key="6">
    <source>
        <dbReference type="ARBA" id="ARBA00023136"/>
    </source>
</evidence>
<dbReference type="Pfam" id="PF00664">
    <property type="entry name" value="ABC_membrane"/>
    <property type="match status" value="1"/>
</dbReference>
<accession>A0ABQ0L339</accession>
<dbReference type="PANTHER" id="PTHR24221:SF606">
    <property type="entry name" value="COLICIN V SECRETION-PROCESSING ATP-BINDING PROTEIN"/>
    <property type="match status" value="1"/>
</dbReference>
<evidence type="ECO:0000259" key="9">
    <source>
        <dbReference type="PROSITE" id="PS50929"/>
    </source>
</evidence>
<dbReference type="PROSITE" id="PS00211">
    <property type="entry name" value="ABC_TRANSPORTER_1"/>
    <property type="match status" value="1"/>
</dbReference>
<evidence type="ECO:0000256" key="4">
    <source>
        <dbReference type="ARBA" id="ARBA00022840"/>
    </source>
</evidence>
<feature type="domain" description="ABC transmembrane type-1" evidence="9">
    <location>
        <begin position="166"/>
        <end position="441"/>
    </location>
</feature>
<dbReference type="Proteomes" id="UP000815677">
    <property type="component" value="Unassembled WGS sequence"/>
</dbReference>
<dbReference type="PROSITE" id="PS50929">
    <property type="entry name" value="ABC_TM1F"/>
    <property type="match status" value="1"/>
</dbReference>
<dbReference type="InterPro" id="IPR036640">
    <property type="entry name" value="ABC1_TM_sf"/>
</dbReference>
<keyword evidence="5 7" id="KW-1133">Transmembrane helix</keyword>
<dbReference type="Pfam" id="PF03412">
    <property type="entry name" value="Peptidase_C39"/>
    <property type="match status" value="1"/>
</dbReference>
<evidence type="ECO:0000259" key="10">
    <source>
        <dbReference type="PROSITE" id="PS50990"/>
    </source>
</evidence>
<dbReference type="InterPro" id="IPR003593">
    <property type="entry name" value="AAA+_ATPase"/>
</dbReference>
<dbReference type="Pfam" id="PF00005">
    <property type="entry name" value="ABC_tran"/>
    <property type="match status" value="1"/>
</dbReference>
<protein>
    <submittedName>
        <fullName evidence="11">ABC transporter protein</fullName>
    </submittedName>
</protein>
<proteinExistence type="predicted"/>
<keyword evidence="2 7" id="KW-0812">Transmembrane</keyword>
<dbReference type="InterPro" id="IPR005074">
    <property type="entry name" value="Peptidase_C39"/>
</dbReference>
<feature type="domain" description="Peptidase C39" evidence="10">
    <location>
        <begin position="14"/>
        <end position="133"/>
    </location>
</feature>
<dbReference type="SUPFAM" id="SSF90123">
    <property type="entry name" value="ABC transporter transmembrane region"/>
    <property type="match status" value="1"/>
</dbReference>
<dbReference type="SUPFAM" id="SSF52540">
    <property type="entry name" value="P-loop containing nucleoside triphosphate hydrolases"/>
    <property type="match status" value="1"/>
</dbReference>
<dbReference type="InterPro" id="IPR039421">
    <property type="entry name" value="Type_1_exporter"/>
</dbReference>
<gene>
    <name evidence="11" type="ORF">MCHLO_03130</name>
</gene>
<dbReference type="EMBL" id="DF841500">
    <property type="protein sequence ID" value="GAT45559.1"/>
    <property type="molecule type" value="Genomic_DNA"/>
</dbReference>
<keyword evidence="4" id="KW-0067">ATP-binding</keyword>
<reference evidence="11" key="1">
    <citation type="submission" date="2014-09" db="EMBL/GenBank/DDBJ databases">
        <title>Genome sequence of the luminous mushroom Mycena chlorophos for searching fungal bioluminescence genes.</title>
        <authorList>
            <person name="Tanaka Y."/>
            <person name="Kasuga D."/>
            <person name="Oba Y."/>
            <person name="Hase S."/>
            <person name="Sato K."/>
            <person name="Oba Y."/>
            <person name="Sakakibara Y."/>
        </authorList>
    </citation>
    <scope>NUCLEOTIDE SEQUENCE</scope>
</reference>
<dbReference type="PANTHER" id="PTHR24221">
    <property type="entry name" value="ATP-BINDING CASSETTE SUB-FAMILY B"/>
    <property type="match status" value="1"/>
</dbReference>
<feature type="transmembrane region" description="Helical" evidence="7">
    <location>
        <begin position="200"/>
        <end position="218"/>
    </location>
</feature>
<dbReference type="InterPro" id="IPR017871">
    <property type="entry name" value="ABC_transporter-like_CS"/>
</dbReference>
<organism evidence="11 12">
    <name type="scientific">Mycena chlorophos</name>
    <name type="common">Agaric fungus</name>
    <name type="synonym">Agaricus chlorophos</name>
    <dbReference type="NCBI Taxonomy" id="658473"/>
    <lineage>
        <taxon>Eukaryota</taxon>
        <taxon>Fungi</taxon>
        <taxon>Dikarya</taxon>
        <taxon>Basidiomycota</taxon>
        <taxon>Agaricomycotina</taxon>
        <taxon>Agaricomycetes</taxon>
        <taxon>Agaricomycetidae</taxon>
        <taxon>Agaricales</taxon>
        <taxon>Marasmiineae</taxon>
        <taxon>Mycenaceae</taxon>
        <taxon>Mycena</taxon>
    </lineage>
</organism>
<evidence type="ECO:0000256" key="2">
    <source>
        <dbReference type="ARBA" id="ARBA00022692"/>
    </source>
</evidence>
<keyword evidence="6 7" id="KW-0472">Membrane</keyword>
<feature type="transmembrane region" description="Helical" evidence="7">
    <location>
        <begin position="405"/>
        <end position="426"/>
    </location>
</feature>
<dbReference type="PROSITE" id="PS50990">
    <property type="entry name" value="PEPTIDASE_C39"/>
    <property type="match status" value="1"/>
</dbReference>
<evidence type="ECO:0000256" key="5">
    <source>
        <dbReference type="ARBA" id="ARBA00022989"/>
    </source>
</evidence>